<feature type="transmembrane region" description="Helical" evidence="1">
    <location>
        <begin position="20"/>
        <end position="41"/>
    </location>
</feature>
<reference evidence="2" key="1">
    <citation type="submission" date="2018-02" db="EMBL/GenBank/DDBJ databases">
        <authorList>
            <person name="Cohen D.B."/>
            <person name="Kent A.D."/>
        </authorList>
    </citation>
    <scope>NUCLEOTIDE SEQUENCE</scope>
</reference>
<gene>
    <name evidence="2" type="ORF">FSB_LOCUS9729</name>
</gene>
<protein>
    <submittedName>
        <fullName evidence="2">Uncharacterized protein</fullName>
    </submittedName>
</protein>
<keyword evidence="1" id="KW-1133">Transmembrane helix</keyword>
<evidence type="ECO:0000313" key="2">
    <source>
        <dbReference type="EMBL" id="SPC81847.1"/>
    </source>
</evidence>
<dbReference type="AlphaFoldDB" id="A0A2N9ESS0"/>
<accession>A0A2N9ESS0</accession>
<name>A0A2N9ESS0_FAGSY</name>
<keyword evidence="1" id="KW-0472">Membrane</keyword>
<proteinExistence type="predicted"/>
<evidence type="ECO:0000256" key="1">
    <source>
        <dbReference type="SAM" id="Phobius"/>
    </source>
</evidence>
<sequence>MVKLVDSFPPLPSPQKGEEMLVWIKVATATVVLGIVLISLFHALRRCRSNNNDAPPRIEPEIAIPGVNSGNTI</sequence>
<keyword evidence="1" id="KW-0812">Transmembrane</keyword>
<organism evidence="2">
    <name type="scientific">Fagus sylvatica</name>
    <name type="common">Beechnut</name>
    <dbReference type="NCBI Taxonomy" id="28930"/>
    <lineage>
        <taxon>Eukaryota</taxon>
        <taxon>Viridiplantae</taxon>
        <taxon>Streptophyta</taxon>
        <taxon>Embryophyta</taxon>
        <taxon>Tracheophyta</taxon>
        <taxon>Spermatophyta</taxon>
        <taxon>Magnoliopsida</taxon>
        <taxon>eudicotyledons</taxon>
        <taxon>Gunneridae</taxon>
        <taxon>Pentapetalae</taxon>
        <taxon>rosids</taxon>
        <taxon>fabids</taxon>
        <taxon>Fagales</taxon>
        <taxon>Fagaceae</taxon>
        <taxon>Fagus</taxon>
    </lineage>
</organism>
<dbReference type="EMBL" id="OIVN01000541">
    <property type="protein sequence ID" value="SPC81847.1"/>
    <property type="molecule type" value="Genomic_DNA"/>
</dbReference>